<gene>
    <name evidence="4" type="ORF">LZ495_08045</name>
</gene>
<evidence type="ECO:0000313" key="5">
    <source>
        <dbReference type="Proteomes" id="UP001165378"/>
    </source>
</evidence>
<dbReference type="PROSITE" id="PS51257">
    <property type="entry name" value="PROKAR_LIPOPROTEIN"/>
    <property type="match status" value="1"/>
</dbReference>
<dbReference type="PANTHER" id="PTHR30024">
    <property type="entry name" value="ALIPHATIC SULFONATES-BINDING PROTEIN-RELATED"/>
    <property type="match status" value="1"/>
</dbReference>
<evidence type="ECO:0000256" key="2">
    <source>
        <dbReference type="SAM" id="SignalP"/>
    </source>
</evidence>
<feature type="chain" id="PRO_5041363749" evidence="2">
    <location>
        <begin position="28"/>
        <end position="342"/>
    </location>
</feature>
<protein>
    <submittedName>
        <fullName evidence="4">NrtA/SsuA/CpmA family ABC transporter substrate-binding protein</fullName>
    </submittedName>
</protein>
<dbReference type="SMART" id="SM00062">
    <property type="entry name" value="PBPb"/>
    <property type="match status" value="1"/>
</dbReference>
<organism evidence="4 5">
    <name type="scientific">Yinghuangia soli</name>
    <dbReference type="NCBI Taxonomy" id="2908204"/>
    <lineage>
        <taxon>Bacteria</taxon>
        <taxon>Bacillati</taxon>
        <taxon>Actinomycetota</taxon>
        <taxon>Actinomycetes</taxon>
        <taxon>Kitasatosporales</taxon>
        <taxon>Streptomycetaceae</taxon>
        <taxon>Yinghuangia</taxon>
    </lineage>
</organism>
<dbReference type="InterPro" id="IPR001638">
    <property type="entry name" value="Solute-binding_3/MltF_N"/>
</dbReference>
<dbReference type="InterPro" id="IPR015168">
    <property type="entry name" value="SsuA/THI5"/>
</dbReference>
<dbReference type="EMBL" id="JAKFHA010000003">
    <property type="protein sequence ID" value="MCF2527167.1"/>
    <property type="molecule type" value="Genomic_DNA"/>
</dbReference>
<evidence type="ECO:0000259" key="3">
    <source>
        <dbReference type="SMART" id="SM00062"/>
    </source>
</evidence>
<feature type="signal peptide" evidence="2">
    <location>
        <begin position="1"/>
        <end position="27"/>
    </location>
</feature>
<comment type="similarity">
    <text evidence="1">Belongs to the bacterial solute-binding protein SsuA/TauA family.</text>
</comment>
<keyword evidence="5" id="KW-1185">Reference proteome</keyword>
<dbReference type="PANTHER" id="PTHR30024:SF42">
    <property type="entry name" value="ALIPHATIC SULFONATES-BINDING PROTEIN-RELATED"/>
    <property type="match status" value="1"/>
</dbReference>
<name>A0AA41PX35_9ACTN</name>
<proteinExistence type="inferred from homology"/>
<accession>A0AA41PX35</accession>
<dbReference type="Proteomes" id="UP001165378">
    <property type="component" value="Unassembled WGS sequence"/>
</dbReference>
<evidence type="ECO:0000313" key="4">
    <source>
        <dbReference type="EMBL" id="MCF2527167.1"/>
    </source>
</evidence>
<comment type="caution">
    <text evidence="4">The sequence shown here is derived from an EMBL/GenBank/DDBJ whole genome shotgun (WGS) entry which is preliminary data.</text>
</comment>
<dbReference type="SUPFAM" id="SSF53850">
    <property type="entry name" value="Periplasmic binding protein-like II"/>
    <property type="match status" value="1"/>
</dbReference>
<evidence type="ECO:0000256" key="1">
    <source>
        <dbReference type="ARBA" id="ARBA00010742"/>
    </source>
</evidence>
<dbReference type="RefSeq" id="WP_235051310.1">
    <property type="nucleotide sequence ID" value="NZ_JAKFHA010000003.1"/>
</dbReference>
<sequence>MPTTTLRRFRRAGAALAAAALAFTAAACGGDSEAADGKGGRTVLKIIDPGNAGVLAYAKKTGILDKELAKVDARVEWGGHYASFTAATDAIRAGAINVQSGAISPALGYLSSTPDIKIFSFSDPVTDQRAGAGDGLVVKPDSPIKSVQDLVGKKVAVNRAGHGEYLLLLALEQAGVPVDRVERVYMQPDQAAGAFAAGKVDAWVAIVDAFPEAVAQGARVVFRGRDLPSDDLGITVASNKLLAENPKAVQTYLKVVQDLVAEQRANPEKFQNIFEDKGPRAASGERLKNNVETARYTNPPRLPKAEDTASIEKVAALFKKYGVLPNPVDPAAVVFDWTKVPS</sequence>
<keyword evidence="2" id="KW-0732">Signal</keyword>
<dbReference type="AlphaFoldDB" id="A0AA41PX35"/>
<dbReference type="Pfam" id="PF09084">
    <property type="entry name" value="NMT1"/>
    <property type="match status" value="1"/>
</dbReference>
<dbReference type="Gene3D" id="3.40.190.10">
    <property type="entry name" value="Periplasmic binding protein-like II"/>
    <property type="match status" value="2"/>
</dbReference>
<reference evidence="4" key="1">
    <citation type="submission" date="2022-01" db="EMBL/GenBank/DDBJ databases">
        <title>Genome-Based Taxonomic Classification of the Phylum Actinobacteria.</title>
        <authorList>
            <person name="Gao Y."/>
        </authorList>
    </citation>
    <scope>NUCLEOTIDE SEQUENCE</scope>
    <source>
        <strain evidence="4">KLBMP 8922</strain>
    </source>
</reference>
<dbReference type="CDD" id="cd01008">
    <property type="entry name" value="PBP2_NrtA_SsuA_CpmA_like"/>
    <property type="match status" value="1"/>
</dbReference>
<feature type="domain" description="Solute-binding protein family 3/N-terminal" evidence="3">
    <location>
        <begin position="43"/>
        <end position="267"/>
    </location>
</feature>